<feature type="compositionally biased region" description="Low complexity" evidence="6">
    <location>
        <begin position="489"/>
        <end position="501"/>
    </location>
</feature>
<evidence type="ECO:0000256" key="4">
    <source>
        <dbReference type="ARBA" id="ARBA00022833"/>
    </source>
</evidence>
<feature type="compositionally biased region" description="Basic and acidic residues" evidence="6">
    <location>
        <begin position="386"/>
        <end position="450"/>
    </location>
</feature>
<dbReference type="EMBL" id="OU892289">
    <property type="protein sequence ID" value="CAG9763084.1"/>
    <property type="molecule type" value="Genomic_DNA"/>
</dbReference>
<dbReference type="InterPro" id="IPR013087">
    <property type="entry name" value="Znf_C2H2_type"/>
</dbReference>
<keyword evidence="1" id="KW-0479">Metal-binding</keyword>
<feature type="region of interest" description="Disordered" evidence="6">
    <location>
        <begin position="233"/>
        <end position="548"/>
    </location>
</feature>
<dbReference type="SMART" id="SM00451">
    <property type="entry name" value="ZnF_U1"/>
    <property type="match status" value="2"/>
</dbReference>
<dbReference type="SMART" id="SM00355">
    <property type="entry name" value="ZnF_C2H2"/>
    <property type="match status" value="26"/>
</dbReference>
<feature type="domain" description="C2H2-type" evidence="7">
    <location>
        <begin position="148"/>
        <end position="175"/>
    </location>
</feature>
<sequence>MRSLHKCDKCCKKFYCKTTLEQHISTYHDLLVFPCPVCEKPFKRQETMLKHKLCHCPNYQKPQFPCDVCDSVLSTENSYKKHKKSHEKPKPTIICNVCGKTIFRENFTIHMRRHTGEKPFRCDLCEAAFIRSSLLTEHLRTHTNEKPYECTYCQKKFFVKTALNTHLLAHKGVKPYECELCLKRFYQRWQLRKHRLDNGHIESSLRLIIRLKRDTFKKNKIGIWGITESKSNVAARKKTKNETNPKVKDESFTRKSTPELAEEKKPSKKSTRKLSIKLERRKSTEKSSRKSIEGSSKKTDKQAKGDEQKSAKKPLPKESTMEKVAAKEITKSEKAESDIKKIDKASTISDKNVAQETTKSEKTELEIKKDSSTEKTDKTSTTSDKNAAKETAKSESEIKKTSSIENITKKTDKTSISDKNVAKEATKSEKTESEIRKTASTENITKKTDKTSTTLDKNVAKEATKSEKTESEIKKTSSTENTTKKTDKTSTTSDKNAAKGTTKSDKTESEKKRPTKTLSAQKFSDSKKTDESRKSASNTKSEKKTEKPSAIESLKLAIAKKVEASTSNPSTPNVLDILNKPKFIIPKKGHKSPPKIIEPIKQIKSFYCNKCGSHFEDFEKLHEHLFKTSKTNHTFRCANCQYLIGKTLVDVTNHINKFCSKEEYKVAEEKCKSKYYCERCGKECSSLYKLERHYEDHENEVLCCSLCSHQATNFLELLYHFREHTVTGNIKIKCNLCPLKFYATLPCKLHYYTVHSHIFNVPYECDLCFAVFFDEEEKFLTHVQGHCKINKKHKKDVAKLTCEVCAKVFDSFAECKKHKTEGHNLSFNEERPCPQCNRLITVSGISSHLLMHQKEKAVSIEKNKMQTEAKVFDIEKTAIVQTDHQKAIVQTEISSQLLMQNDHEDSLDTKLTFQAPELPSTSTQMNTWTSGVMTAESVGYLTPVHNEAPTEEDDFGIPSSFGMASGHLEPPLIPEYPSCPQVDLSEWVSTSPRFRESDEESGEVNELVFQPPPCTENRLSFEPPECNMDRFSPYPLLILDEVTSETPKNEKLVKSFYCHRCGRFFATFFKLHFHILKYSKHRHRFRCAVCKYTVGSGALIELLRHIKKFHSSDTFKNAEDKMVEDEPEVIRYYCASCGKGMRTLYDLLIHDKDHQGDLLCCDVCPKQTATLLMLMTHYQEHSVLGHIYLPCHMCSLEFYHPTPLKFHYYTVHKLILNIPYECDLCLGVLFDDEERFLFHVQAHSRLNTVIKPNRPRIDVSKLTCEVCARVYDTIAECNEHRTRVHQLNAEGTCPICQLSLSLADMSDHLTLHTKRKVREFFIEFPNHAPTKKNRPAAIQCTEPDMEAYVIAKRIALGLLPLPVAVATKKAKKRAREIINSILVGPDKQLALDQIAKTNPIGKPEPTQPLPSLSRQPHPPIKSDPIEPLPSTSKQPYQPRSPIRLNLKSGRNNVKCTECDKSFAQTFSLNEHMKEHVLEKASSLQQQPIKSQMKCTKCDKSFTLSIALKKHMEEHALEKVSSSKQQPRLPIVPIESGPTRIKCTKCDKSFISSVALKKHMKEHVSPMQNQPKPQIQMNLKSGPTQMKCTKCDKSFTFSILLKEHMKEHILPLQQSTECQAPSSDDMFLEWSSGIEPDEMIRDQPDNNGSYWVDKTISHVEEPIVDPNSIDYIQYCYGKDTPYSPK</sequence>
<feature type="compositionally biased region" description="Basic and acidic residues" evidence="6">
    <location>
        <begin position="524"/>
        <end position="548"/>
    </location>
</feature>
<feature type="domain" description="C2H2-type" evidence="7">
    <location>
        <begin position="1453"/>
        <end position="1480"/>
    </location>
</feature>
<feature type="compositionally biased region" description="Basic residues" evidence="6">
    <location>
        <begin position="266"/>
        <end position="275"/>
    </location>
</feature>
<evidence type="ECO:0000256" key="6">
    <source>
        <dbReference type="SAM" id="MobiDB-lite"/>
    </source>
</evidence>
<dbReference type="InterPro" id="IPR003604">
    <property type="entry name" value="Matrin/U1-like-C_Znf_C2H2"/>
</dbReference>
<organism evidence="8 9">
    <name type="scientific">Ceutorhynchus assimilis</name>
    <name type="common">cabbage seed weevil</name>
    <dbReference type="NCBI Taxonomy" id="467358"/>
    <lineage>
        <taxon>Eukaryota</taxon>
        <taxon>Metazoa</taxon>
        <taxon>Ecdysozoa</taxon>
        <taxon>Arthropoda</taxon>
        <taxon>Hexapoda</taxon>
        <taxon>Insecta</taxon>
        <taxon>Pterygota</taxon>
        <taxon>Neoptera</taxon>
        <taxon>Endopterygota</taxon>
        <taxon>Coleoptera</taxon>
        <taxon>Polyphaga</taxon>
        <taxon>Cucujiformia</taxon>
        <taxon>Curculionidae</taxon>
        <taxon>Ceutorhynchinae</taxon>
        <taxon>Ceutorhynchus</taxon>
    </lineage>
</organism>
<evidence type="ECO:0000259" key="7">
    <source>
        <dbReference type="PROSITE" id="PS50157"/>
    </source>
</evidence>
<keyword evidence="3 5" id="KW-0863">Zinc-finger</keyword>
<dbReference type="InterPro" id="IPR036236">
    <property type="entry name" value="Znf_C2H2_sf"/>
</dbReference>
<feature type="domain" description="C2H2-type" evidence="7">
    <location>
        <begin position="33"/>
        <end position="60"/>
    </location>
</feature>
<dbReference type="PROSITE" id="PS50157">
    <property type="entry name" value="ZINC_FINGER_C2H2_2"/>
    <property type="match status" value="13"/>
</dbReference>
<feature type="domain" description="C2H2-type" evidence="7">
    <location>
        <begin position="5"/>
        <end position="28"/>
    </location>
</feature>
<dbReference type="FunFam" id="3.30.160.60:FF:000100">
    <property type="entry name" value="Zinc finger 45-like"/>
    <property type="match status" value="1"/>
</dbReference>
<dbReference type="FunFam" id="3.30.160.60:FF:000557">
    <property type="entry name" value="zinc finger and SCAN domain-containing protein 29"/>
    <property type="match status" value="1"/>
</dbReference>
<feature type="compositionally biased region" description="Basic and acidic residues" evidence="6">
    <location>
        <begin position="240"/>
        <end position="265"/>
    </location>
</feature>
<feature type="domain" description="C2H2-type" evidence="7">
    <location>
        <begin position="93"/>
        <end position="119"/>
    </location>
</feature>
<accession>A0A9N9MIR8</accession>
<evidence type="ECO:0000256" key="2">
    <source>
        <dbReference type="ARBA" id="ARBA00022737"/>
    </source>
</evidence>
<dbReference type="GO" id="GO:0008270">
    <property type="term" value="F:zinc ion binding"/>
    <property type="evidence" value="ECO:0007669"/>
    <property type="project" value="UniProtKB-KW"/>
</dbReference>
<evidence type="ECO:0000256" key="3">
    <source>
        <dbReference type="ARBA" id="ARBA00022771"/>
    </source>
</evidence>
<feature type="compositionally biased region" description="Basic and acidic residues" evidence="6">
    <location>
        <begin position="458"/>
        <end position="488"/>
    </location>
</feature>
<proteinExistence type="predicted"/>
<dbReference type="Proteomes" id="UP001152799">
    <property type="component" value="Chromosome 13"/>
</dbReference>
<gene>
    <name evidence="8" type="ORF">CEUTPL_LOCUS3754</name>
</gene>
<feature type="domain" description="C2H2-type" evidence="7">
    <location>
        <begin position="64"/>
        <end position="91"/>
    </location>
</feature>
<keyword evidence="2" id="KW-0677">Repeat</keyword>
<evidence type="ECO:0000256" key="1">
    <source>
        <dbReference type="ARBA" id="ARBA00022723"/>
    </source>
</evidence>
<dbReference type="SUPFAM" id="SSF57667">
    <property type="entry name" value="beta-beta-alpha zinc fingers"/>
    <property type="match status" value="5"/>
</dbReference>
<dbReference type="OrthoDB" id="203599at2759"/>
<dbReference type="PROSITE" id="PS00028">
    <property type="entry name" value="ZINC_FINGER_C2H2_1"/>
    <property type="match status" value="15"/>
</dbReference>
<evidence type="ECO:0000313" key="8">
    <source>
        <dbReference type="EMBL" id="CAG9763084.1"/>
    </source>
</evidence>
<dbReference type="PANTHER" id="PTHR24379:SF127">
    <property type="entry name" value="BLOODY FINGERS-RELATED"/>
    <property type="match status" value="1"/>
</dbReference>
<dbReference type="PANTHER" id="PTHR24379">
    <property type="entry name" value="KRAB AND ZINC FINGER DOMAIN-CONTAINING"/>
    <property type="match status" value="1"/>
</dbReference>
<feature type="region of interest" description="Disordered" evidence="6">
    <location>
        <begin position="1397"/>
        <end position="1445"/>
    </location>
</feature>
<feature type="domain" description="C2H2-type" evidence="7">
    <location>
        <begin position="1492"/>
        <end position="1519"/>
    </location>
</feature>
<protein>
    <recommendedName>
        <fullName evidence="7">C2H2-type domain-containing protein</fullName>
    </recommendedName>
</protein>
<evidence type="ECO:0000313" key="9">
    <source>
        <dbReference type="Proteomes" id="UP001152799"/>
    </source>
</evidence>
<name>A0A9N9MIR8_9CUCU</name>
<feature type="domain" description="C2H2-type" evidence="7">
    <location>
        <begin position="176"/>
        <end position="200"/>
    </location>
</feature>
<feature type="domain" description="C2H2-type" evidence="7">
    <location>
        <begin position="1585"/>
        <end position="1607"/>
    </location>
</feature>
<reference evidence="8" key="1">
    <citation type="submission" date="2022-01" db="EMBL/GenBank/DDBJ databases">
        <authorList>
            <person name="King R."/>
        </authorList>
    </citation>
    <scope>NUCLEOTIDE SEQUENCE</scope>
</reference>
<feature type="compositionally biased region" description="Basic and acidic residues" evidence="6">
    <location>
        <begin position="358"/>
        <end position="378"/>
    </location>
</feature>
<feature type="compositionally biased region" description="Basic and acidic residues" evidence="6">
    <location>
        <begin position="276"/>
        <end position="344"/>
    </location>
</feature>
<dbReference type="Gene3D" id="3.30.160.60">
    <property type="entry name" value="Classic Zinc Finger"/>
    <property type="match status" value="8"/>
</dbReference>
<feature type="domain" description="C2H2-type" evidence="7">
    <location>
        <begin position="1540"/>
        <end position="1567"/>
    </location>
</feature>
<keyword evidence="4" id="KW-0862">Zinc</keyword>
<dbReference type="Pfam" id="PF00096">
    <property type="entry name" value="zf-C2H2"/>
    <property type="match status" value="5"/>
</dbReference>
<keyword evidence="9" id="KW-1185">Reference proteome</keyword>
<evidence type="ECO:0000256" key="5">
    <source>
        <dbReference type="PROSITE-ProRule" id="PRU00042"/>
    </source>
</evidence>
<feature type="domain" description="C2H2-type" evidence="7">
    <location>
        <begin position="120"/>
        <end position="147"/>
    </location>
</feature>
<dbReference type="GO" id="GO:0003676">
    <property type="term" value="F:nucleic acid binding"/>
    <property type="evidence" value="ECO:0007669"/>
    <property type="project" value="InterPro"/>
</dbReference>
<feature type="compositionally biased region" description="Polar residues" evidence="6">
    <location>
        <begin position="346"/>
        <end position="357"/>
    </location>
</feature>
<feature type="domain" description="C2H2-type" evidence="7">
    <location>
        <begin position="1132"/>
        <end position="1159"/>
    </location>
</feature>
<feature type="compositionally biased region" description="Basic and acidic residues" evidence="6">
    <location>
        <begin position="502"/>
        <end position="512"/>
    </location>
</feature>
<feature type="domain" description="C2H2-type" evidence="7">
    <location>
        <begin position="675"/>
        <end position="702"/>
    </location>
</feature>